<dbReference type="Proteomes" id="UP001549920">
    <property type="component" value="Unassembled WGS sequence"/>
</dbReference>
<dbReference type="InterPro" id="IPR011011">
    <property type="entry name" value="Znf_FYVE_PHD"/>
</dbReference>
<evidence type="ECO:0000313" key="4">
    <source>
        <dbReference type="Proteomes" id="UP001549920"/>
    </source>
</evidence>
<evidence type="ECO:0000256" key="1">
    <source>
        <dbReference type="SAM" id="Coils"/>
    </source>
</evidence>
<reference evidence="3 4" key="1">
    <citation type="submission" date="2024-06" db="EMBL/GenBank/DDBJ databases">
        <title>A chromosome-level genome assembly of beet webworm, Loxostege sticticalis.</title>
        <authorList>
            <person name="Zhang Y."/>
        </authorList>
    </citation>
    <scope>NUCLEOTIDE SEQUENCE [LARGE SCALE GENOMIC DNA]</scope>
    <source>
        <strain evidence="3">AQ026</strain>
        <tissue evidence="3">Whole body</tissue>
    </source>
</reference>
<dbReference type="EMBL" id="JBEUOH010000023">
    <property type="protein sequence ID" value="KAL0861707.1"/>
    <property type="molecule type" value="Genomic_DNA"/>
</dbReference>
<evidence type="ECO:0008006" key="5">
    <source>
        <dbReference type="Google" id="ProtNLM"/>
    </source>
</evidence>
<dbReference type="SUPFAM" id="SSF57903">
    <property type="entry name" value="FYVE/PHD zinc finger"/>
    <property type="match status" value="1"/>
</dbReference>
<evidence type="ECO:0000256" key="2">
    <source>
        <dbReference type="SAM" id="MobiDB-lite"/>
    </source>
</evidence>
<sequence>MSTLKNESKSCGGCLQAIDHSGHLTCSLCGQNYDLHCAGVTAQCFGALTGDRRAAWSCAACKSRQPKTDNTETPARAGEGGVTMRRGASRPPAMDMELDEEAGGNNAAVGARIDAVEARMEAAERRRAEAGPDGAEGLRRTVEELKLELNERDQEALLADLEIGQLPEQKGENPVHAVIVLATRLGVPLEERDVVFAERVGAPPAEAGGRARRVVVRLARRHLRDELLRAARVRRAVTAEGGGRVFINERLTRPNRQLFHRVREECHIRVLRVAVEHKPDLSRHCMLLAEFKLKKEKPIPRWVIYRPLKNILLEQLNLDLNAIKWENYKCIQSVNQLVGALTASVRGLMDLHAPLKRQKFKHPPHPWLTDTIRAMMRTRDIYHKKYKVDNTIALQDSYSTGK</sequence>
<evidence type="ECO:0000313" key="3">
    <source>
        <dbReference type="EMBL" id="KAL0861707.1"/>
    </source>
</evidence>
<feature type="region of interest" description="Disordered" evidence="2">
    <location>
        <begin position="64"/>
        <end position="88"/>
    </location>
</feature>
<proteinExistence type="predicted"/>
<name>A0ABR3HA84_LOXSC</name>
<keyword evidence="1" id="KW-0175">Coiled coil</keyword>
<comment type="caution">
    <text evidence="3">The sequence shown here is derived from an EMBL/GenBank/DDBJ whole genome shotgun (WGS) entry which is preliminary data.</text>
</comment>
<organism evidence="3 4">
    <name type="scientific">Loxostege sticticalis</name>
    <name type="common">Beet webworm moth</name>
    <dbReference type="NCBI Taxonomy" id="481309"/>
    <lineage>
        <taxon>Eukaryota</taxon>
        <taxon>Metazoa</taxon>
        <taxon>Ecdysozoa</taxon>
        <taxon>Arthropoda</taxon>
        <taxon>Hexapoda</taxon>
        <taxon>Insecta</taxon>
        <taxon>Pterygota</taxon>
        <taxon>Neoptera</taxon>
        <taxon>Endopterygota</taxon>
        <taxon>Lepidoptera</taxon>
        <taxon>Glossata</taxon>
        <taxon>Ditrysia</taxon>
        <taxon>Pyraloidea</taxon>
        <taxon>Crambidae</taxon>
        <taxon>Pyraustinae</taxon>
        <taxon>Loxostege</taxon>
    </lineage>
</organism>
<protein>
    <recommendedName>
        <fullName evidence="5">PHD-type domain-containing protein</fullName>
    </recommendedName>
</protein>
<feature type="coiled-coil region" evidence="1">
    <location>
        <begin position="106"/>
        <end position="155"/>
    </location>
</feature>
<gene>
    <name evidence="3" type="ORF">ABMA27_009189</name>
</gene>
<keyword evidence="4" id="KW-1185">Reference proteome</keyword>
<accession>A0ABR3HA84</accession>